<dbReference type="Proteomes" id="UP000077315">
    <property type="component" value="Unassembled WGS sequence"/>
</dbReference>
<accession>A0A162NH60</accession>
<dbReference type="AlphaFoldDB" id="A0A162NH60"/>
<dbReference type="GeneID" id="29004482"/>
<dbReference type="VEuPathDB" id="FungiDB:PHYBLDRAFT_80362"/>
<keyword evidence="1" id="KW-0812">Transmembrane</keyword>
<evidence type="ECO:0000256" key="1">
    <source>
        <dbReference type="SAM" id="Phobius"/>
    </source>
</evidence>
<dbReference type="InParanoid" id="A0A162NH60"/>
<feature type="transmembrane region" description="Helical" evidence="1">
    <location>
        <begin position="35"/>
        <end position="54"/>
    </location>
</feature>
<proteinExistence type="predicted"/>
<dbReference type="RefSeq" id="XP_018292268.1">
    <property type="nucleotide sequence ID" value="XM_018443577.1"/>
</dbReference>
<dbReference type="EMBL" id="KV440979">
    <property type="protein sequence ID" value="OAD74228.1"/>
    <property type="molecule type" value="Genomic_DNA"/>
</dbReference>
<keyword evidence="1" id="KW-0472">Membrane</keyword>
<organism evidence="2 3">
    <name type="scientific">Phycomyces blakesleeanus (strain ATCC 8743b / DSM 1359 / FGSC 10004 / NBRC 33097 / NRRL 1555)</name>
    <dbReference type="NCBI Taxonomy" id="763407"/>
    <lineage>
        <taxon>Eukaryota</taxon>
        <taxon>Fungi</taxon>
        <taxon>Fungi incertae sedis</taxon>
        <taxon>Mucoromycota</taxon>
        <taxon>Mucoromycotina</taxon>
        <taxon>Mucoromycetes</taxon>
        <taxon>Mucorales</taxon>
        <taxon>Phycomycetaceae</taxon>
        <taxon>Phycomyces</taxon>
    </lineage>
</organism>
<gene>
    <name evidence="2" type="ORF">PHYBLDRAFT_80362</name>
</gene>
<reference evidence="3" key="1">
    <citation type="submission" date="2015-06" db="EMBL/GenBank/DDBJ databases">
        <title>Expansion of signal transduction pathways in fungi by whole-genome duplication.</title>
        <authorList>
            <consortium name="DOE Joint Genome Institute"/>
            <person name="Corrochano L.M."/>
            <person name="Kuo A."/>
            <person name="Marcet-Houben M."/>
            <person name="Polaino S."/>
            <person name="Salamov A."/>
            <person name="Villalobos J.M."/>
            <person name="Alvarez M.I."/>
            <person name="Avalos J."/>
            <person name="Benito E.P."/>
            <person name="Benoit I."/>
            <person name="Burger G."/>
            <person name="Camino L.P."/>
            <person name="Canovas D."/>
            <person name="Cerda-Olmedo E."/>
            <person name="Cheng J.-F."/>
            <person name="Dominguez A."/>
            <person name="Elias M."/>
            <person name="Eslava A.P."/>
            <person name="Glaser F."/>
            <person name="Grimwood J."/>
            <person name="Gutierrez G."/>
            <person name="Heitman J."/>
            <person name="Henrissat B."/>
            <person name="Iturriaga E.A."/>
            <person name="Lang B.F."/>
            <person name="Lavin J.L."/>
            <person name="Lee S."/>
            <person name="Li W."/>
            <person name="Lindquist E."/>
            <person name="Lopez-Garcia S."/>
            <person name="Luque E.M."/>
            <person name="Marcos A.T."/>
            <person name="Martin J."/>
            <person name="McCluskey K."/>
            <person name="Medina H.R."/>
            <person name="Miralles-Duran A."/>
            <person name="Miyazaki A."/>
            <person name="Munoz-Torres E."/>
            <person name="Oguiza J.A."/>
            <person name="Ohm R."/>
            <person name="Olmedo M."/>
            <person name="Orejas M."/>
            <person name="Ortiz-Castellanos L."/>
            <person name="Pisabarro A.G."/>
            <person name="Rodriguez-Romero J."/>
            <person name="Ruiz-Herrera J."/>
            <person name="Ruiz-Vazquez R."/>
            <person name="Sanz C."/>
            <person name="Schackwitz W."/>
            <person name="Schmutz J."/>
            <person name="Shahriari M."/>
            <person name="Shelest E."/>
            <person name="Silva-Franco F."/>
            <person name="Soanes D."/>
            <person name="Syed K."/>
            <person name="Tagua V.G."/>
            <person name="Talbot N.J."/>
            <person name="Thon M."/>
            <person name="De vries R.P."/>
            <person name="Wiebenga A."/>
            <person name="Yadav J.S."/>
            <person name="Braun E.L."/>
            <person name="Baker S."/>
            <person name="Garre V."/>
            <person name="Horwitz B."/>
            <person name="Torres-Martinez S."/>
            <person name="Idnurm A."/>
            <person name="Herrera-Estrella A."/>
            <person name="Gabaldon T."/>
            <person name="Grigoriev I.V."/>
        </authorList>
    </citation>
    <scope>NUCLEOTIDE SEQUENCE [LARGE SCALE GENOMIC DNA]</scope>
    <source>
        <strain evidence="3">NRRL 1555(-)</strain>
    </source>
</reference>
<protein>
    <submittedName>
        <fullName evidence="2">Uncharacterized protein</fullName>
    </submittedName>
</protein>
<evidence type="ECO:0000313" key="3">
    <source>
        <dbReference type="Proteomes" id="UP000077315"/>
    </source>
</evidence>
<keyword evidence="1" id="KW-1133">Transmembrane helix</keyword>
<name>A0A162NH60_PHYB8</name>
<sequence>MPGARELKTDEINSYTEPLVYELVQLYHRIRMPTFGFLVGEVICAALMVVAYDIPVARKTSEFTAHNSTCVFFKYTRHFTRLADTIQVDFCGFNESRWCRVALRRIGYMLRIDDMIVPNGHTVLRSKFDKKFADMKAAE</sequence>
<dbReference type="OrthoDB" id="3039677at2759"/>
<keyword evidence="3" id="KW-1185">Reference proteome</keyword>
<evidence type="ECO:0000313" key="2">
    <source>
        <dbReference type="EMBL" id="OAD74228.1"/>
    </source>
</evidence>